<keyword evidence="2" id="KW-1185">Reference proteome</keyword>
<gene>
    <name evidence="1" type="ORF">TrRE_jg9438</name>
</gene>
<dbReference type="EMBL" id="BRXZ01000361">
    <property type="protein sequence ID" value="GMI10169.1"/>
    <property type="molecule type" value="Genomic_DNA"/>
</dbReference>
<accession>A0A9W7FDL1</accession>
<dbReference type="AlphaFoldDB" id="A0A9W7FDL1"/>
<proteinExistence type="predicted"/>
<name>A0A9W7FDL1_9STRA</name>
<organism evidence="1 2">
    <name type="scientific">Triparma retinervis</name>
    <dbReference type="NCBI Taxonomy" id="2557542"/>
    <lineage>
        <taxon>Eukaryota</taxon>
        <taxon>Sar</taxon>
        <taxon>Stramenopiles</taxon>
        <taxon>Ochrophyta</taxon>
        <taxon>Bolidophyceae</taxon>
        <taxon>Parmales</taxon>
        <taxon>Triparmaceae</taxon>
        <taxon>Triparma</taxon>
    </lineage>
</organism>
<dbReference type="Proteomes" id="UP001165082">
    <property type="component" value="Unassembled WGS sequence"/>
</dbReference>
<reference evidence="1" key="1">
    <citation type="submission" date="2022-07" db="EMBL/GenBank/DDBJ databases">
        <title>Genome analysis of Parmales, a sister group of diatoms, reveals the evolutionary specialization of diatoms from phago-mixotrophs to photoautotrophs.</title>
        <authorList>
            <person name="Ban H."/>
            <person name="Sato S."/>
            <person name="Yoshikawa S."/>
            <person name="Kazumasa Y."/>
            <person name="Nakamura Y."/>
            <person name="Ichinomiya M."/>
            <person name="Saitoh K."/>
            <person name="Sato N."/>
            <person name="Blanc-Mathieu R."/>
            <person name="Endo H."/>
            <person name="Kuwata A."/>
            <person name="Ogata H."/>
        </authorList>
    </citation>
    <scope>NUCLEOTIDE SEQUENCE</scope>
</reference>
<protein>
    <submittedName>
        <fullName evidence="1">Uncharacterized protein</fullName>
    </submittedName>
</protein>
<sequence length="70" mass="8664">MEVHVNKAVPNLRRWEDGVGNDYVDKFEERERERKREEGKVTEDIMELMGWEWDGEREIKFNKRPRKKEE</sequence>
<comment type="caution">
    <text evidence="1">The sequence shown here is derived from an EMBL/GenBank/DDBJ whole genome shotgun (WGS) entry which is preliminary data.</text>
</comment>
<evidence type="ECO:0000313" key="2">
    <source>
        <dbReference type="Proteomes" id="UP001165082"/>
    </source>
</evidence>
<evidence type="ECO:0000313" key="1">
    <source>
        <dbReference type="EMBL" id="GMI10169.1"/>
    </source>
</evidence>